<gene>
    <name evidence="1" type="ORF">BD289DRAFT_422247</name>
</gene>
<evidence type="ECO:0000313" key="1">
    <source>
        <dbReference type="EMBL" id="PSS02245.1"/>
    </source>
</evidence>
<protein>
    <submittedName>
        <fullName evidence="1">Uncharacterized protein</fullName>
    </submittedName>
</protein>
<organism evidence="1 2">
    <name type="scientific">Coniella lustricola</name>
    <dbReference type="NCBI Taxonomy" id="2025994"/>
    <lineage>
        <taxon>Eukaryota</taxon>
        <taxon>Fungi</taxon>
        <taxon>Dikarya</taxon>
        <taxon>Ascomycota</taxon>
        <taxon>Pezizomycotina</taxon>
        <taxon>Sordariomycetes</taxon>
        <taxon>Sordariomycetidae</taxon>
        <taxon>Diaporthales</taxon>
        <taxon>Schizoparmaceae</taxon>
        <taxon>Coniella</taxon>
    </lineage>
</organism>
<dbReference type="AlphaFoldDB" id="A0A2T3AKP7"/>
<evidence type="ECO:0000313" key="2">
    <source>
        <dbReference type="Proteomes" id="UP000241462"/>
    </source>
</evidence>
<sequence length="154" mass="16884">MPALRELGCSSSCRMANTHATGQDACVNWDSSVASRFNNGEKLKSSILQSWSFSGYSFRGDNRVSLGSTFHVSLCYTPLYVVDSISQPHEPSADILRQMQCLISHTWYAPISNVHIRGSSASLSSRGFGLRFGHVFELPNSSSTKCLFTTYSGT</sequence>
<dbReference type="InParanoid" id="A0A2T3AKP7"/>
<accession>A0A2T3AKP7</accession>
<keyword evidence="2" id="KW-1185">Reference proteome</keyword>
<proteinExistence type="predicted"/>
<dbReference type="EMBL" id="KZ678378">
    <property type="protein sequence ID" value="PSS02245.1"/>
    <property type="molecule type" value="Genomic_DNA"/>
</dbReference>
<reference evidence="1 2" key="1">
    <citation type="journal article" date="2018" name="Mycol. Prog.">
        <title>Coniella lustricola, a new species from submerged detritus.</title>
        <authorList>
            <person name="Raudabaugh D.B."/>
            <person name="Iturriaga T."/>
            <person name="Carver A."/>
            <person name="Mondo S."/>
            <person name="Pangilinan J."/>
            <person name="Lipzen A."/>
            <person name="He G."/>
            <person name="Amirebrahimi M."/>
            <person name="Grigoriev I.V."/>
            <person name="Miller A.N."/>
        </authorList>
    </citation>
    <scope>NUCLEOTIDE SEQUENCE [LARGE SCALE GENOMIC DNA]</scope>
    <source>
        <strain evidence="1 2">B22-T-1</strain>
    </source>
</reference>
<dbReference type="Proteomes" id="UP000241462">
    <property type="component" value="Unassembled WGS sequence"/>
</dbReference>
<name>A0A2T3AKP7_9PEZI</name>